<proteinExistence type="predicted"/>
<protein>
    <submittedName>
        <fullName evidence="1">Uncharacterized protein</fullName>
    </submittedName>
</protein>
<gene>
    <name evidence="1" type="ORF">Tci_873457</name>
</gene>
<feature type="non-terminal residue" evidence="1">
    <location>
        <position position="1"/>
    </location>
</feature>
<name>A0A699SWS1_TANCI</name>
<organism evidence="1">
    <name type="scientific">Tanacetum cinerariifolium</name>
    <name type="common">Dalmatian daisy</name>
    <name type="synonym">Chrysanthemum cinerariifolium</name>
    <dbReference type="NCBI Taxonomy" id="118510"/>
    <lineage>
        <taxon>Eukaryota</taxon>
        <taxon>Viridiplantae</taxon>
        <taxon>Streptophyta</taxon>
        <taxon>Embryophyta</taxon>
        <taxon>Tracheophyta</taxon>
        <taxon>Spermatophyta</taxon>
        <taxon>Magnoliopsida</taxon>
        <taxon>eudicotyledons</taxon>
        <taxon>Gunneridae</taxon>
        <taxon>Pentapetalae</taxon>
        <taxon>asterids</taxon>
        <taxon>campanulids</taxon>
        <taxon>Asterales</taxon>
        <taxon>Asteraceae</taxon>
        <taxon>Asteroideae</taxon>
        <taxon>Anthemideae</taxon>
        <taxon>Anthemidinae</taxon>
        <taxon>Tanacetum</taxon>
    </lineage>
</organism>
<evidence type="ECO:0000313" key="1">
    <source>
        <dbReference type="EMBL" id="GFD01488.1"/>
    </source>
</evidence>
<sequence length="225" mass="23152">VAHGGREQAAVGVAQLQVVRERGQNRGVALRVAVGADVSHEGVDNAELRPLNLAAIGEAKLRFLGAAVLRRHAGEEVEVLALRHLVHRERGAGGVGLLGAQAHLQGHFLDVAAERSVGGAHVFAVDEVVGLAEVGSPGLAGGRLLPANVVVGDGGNGFQAGLQRALVKRLRIVGHRRFHRVASRRVVTQQVGRGGGIEGAGGIVVVAVFGVAEVVGAHAQRLILA</sequence>
<reference evidence="1" key="1">
    <citation type="journal article" date="2019" name="Sci. Rep.">
        <title>Draft genome of Tanacetum cinerariifolium, the natural source of mosquito coil.</title>
        <authorList>
            <person name="Yamashiro T."/>
            <person name="Shiraishi A."/>
            <person name="Satake H."/>
            <person name="Nakayama K."/>
        </authorList>
    </citation>
    <scope>NUCLEOTIDE SEQUENCE</scope>
</reference>
<dbReference type="AlphaFoldDB" id="A0A699SWS1"/>
<accession>A0A699SWS1</accession>
<comment type="caution">
    <text evidence="1">The sequence shown here is derived from an EMBL/GenBank/DDBJ whole genome shotgun (WGS) entry which is preliminary data.</text>
</comment>
<dbReference type="EMBL" id="BKCJ011191621">
    <property type="protein sequence ID" value="GFD01488.1"/>
    <property type="molecule type" value="Genomic_DNA"/>
</dbReference>